<feature type="domain" description="HD-GYP" evidence="2">
    <location>
        <begin position="131"/>
        <end position="327"/>
    </location>
</feature>
<reference evidence="3" key="2">
    <citation type="submission" date="2020-09" db="EMBL/GenBank/DDBJ databases">
        <authorList>
            <person name="Sun Q."/>
            <person name="Kim S."/>
        </authorList>
    </citation>
    <scope>NUCLEOTIDE SEQUENCE</scope>
    <source>
        <strain evidence="3">KCTC 22164</strain>
    </source>
</reference>
<proteinExistence type="predicted"/>
<sequence length="399" mass="43945">MLKQVSIDELVPGMYVSQVLEQTGQLRMRSKGLVKSASVIESLKAKGILTVEIDLDKSRLPEQKSAPAPEDTIEDTKPSPQPHRSNQEKFSQANDLYEQAVSIQSGFIKSLSTNAPKDLSPLTELSQSLIDSVFDNQDALSCLTMIKDADAYLLEHSINCSVMMGIFTQHLGYDRDTIEQASLGAMLMDIGMSALPQELRMSTDNLSGDDWAIVQSHVELGLELLEQCGDISDLVLHIIEQHHERVDGSGYPRRLRGDAIEPLARAAAIVDSYDAMTSNRPHREAITPSQALKRLTKQANLDQELVKQFIQCVGVHPIGSLVRLASGKLGIVCQAGTKDVLSPTVMTFYSVNSGGGYREIKRVDLSLTDDEIVSGVRPDDFNIDLPKFFREVFIHQVPG</sequence>
<dbReference type="CDD" id="cd00077">
    <property type="entry name" value="HDc"/>
    <property type="match status" value="1"/>
</dbReference>
<dbReference type="SUPFAM" id="SSF109604">
    <property type="entry name" value="HD-domain/PDEase-like"/>
    <property type="match status" value="1"/>
</dbReference>
<dbReference type="EMBL" id="BMXP01000001">
    <property type="protein sequence ID" value="GGW72716.1"/>
    <property type="molecule type" value="Genomic_DNA"/>
</dbReference>
<dbReference type="RefSeq" id="WP_189403061.1">
    <property type="nucleotide sequence ID" value="NZ_BMXP01000001.1"/>
</dbReference>
<dbReference type="PROSITE" id="PS51832">
    <property type="entry name" value="HD_GYP"/>
    <property type="match status" value="1"/>
</dbReference>
<dbReference type="Gene3D" id="1.10.3210.10">
    <property type="entry name" value="Hypothetical protein af1432"/>
    <property type="match status" value="1"/>
</dbReference>
<evidence type="ECO:0000313" key="4">
    <source>
        <dbReference type="Proteomes" id="UP000631300"/>
    </source>
</evidence>
<dbReference type="InterPro" id="IPR021812">
    <property type="entry name" value="DUF3391"/>
</dbReference>
<evidence type="ECO:0000259" key="2">
    <source>
        <dbReference type="PROSITE" id="PS51832"/>
    </source>
</evidence>
<evidence type="ECO:0000256" key="1">
    <source>
        <dbReference type="SAM" id="MobiDB-lite"/>
    </source>
</evidence>
<keyword evidence="4" id="KW-1185">Reference proteome</keyword>
<dbReference type="Pfam" id="PF13487">
    <property type="entry name" value="HD_5"/>
    <property type="match status" value="1"/>
</dbReference>
<name>A0A918MUC0_9ALTE</name>
<organism evidence="3 4">
    <name type="scientific">Alteromonas halophila</name>
    <dbReference type="NCBI Taxonomy" id="516698"/>
    <lineage>
        <taxon>Bacteria</taxon>
        <taxon>Pseudomonadati</taxon>
        <taxon>Pseudomonadota</taxon>
        <taxon>Gammaproteobacteria</taxon>
        <taxon>Alteromonadales</taxon>
        <taxon>Alteromonadaceae</taxon>
        <taxon>Alteromonas/Salinimonas group</taxon>
        <taxon>Alteromonas</taxon>
    </lineage>
</organism>
<dbReference type="PANTHER" id="PTHR43155:SF2">
    <property type="entry name" value="CYCLIC DI-GMP PHOSPHODIESTERASE PA4108"/>
    <property type="match status" value="1"/>
</dbReference>
<feature type="region of interest" description="Disordered" evidence="1">
    <location>
        <begin position="59"/>
        <end position="88"/>
    </location>
</feature>
<dbReference type="GO" id="GO:0008081">
    <property type="term" value="F:phosphoric diester hydrolase activity"/>
    <property type="evidence" value="ECO:0007669"/>
    <property type="project" value="UniProtKB-ARBA"/>
</dbReference>
<protein>
    <submittedName>
        <fullName evidence="3">Phosphodiesterase</fullName>
    </submittedName>
</protein>
<gene>
    <name evidence="3" type="ORF">GCM10007391_00220</name>
</gene>
<evidence type="ECO:0000313" key="3">
    <source>
        <dbReference type="EMBL" id="GGW72716.1"/>
    </source>
</evidence>
<dbReference type="AlphaFoldDB" id="A0A918MUC0"/>
<reference evidence="3" key="1">
    <citation type="journal article" date="2014" name="Int. J. Syst. Evol. Microbiol.">
        <title>Complete genome sequence of Corynebacterium casei LMG S-19264T (=DSM 44701T), isolated from a smear-ripened cheese.</title>
        <authorList>
            <consortium name="US DOE Joint Genome Institute (JGI-PGF)"/>
            <person name="Walter F."/>
            <person name="Albersmeier A."/>
            <person name="Kalinowski J."/>
            <person name="Ruckert C."/>
        </authorList>
    </citation>
    <scope>NUCLEOTIDE SEQUENCE</scope>
    <source>
        <strain evidence="3">KCTC 22164</strain>
    </source>
</reference>
<comment type="caution">
    <text evidence="3">The sequence shown here is derived from an EMBL/GenBank/DDBJ whole genome shotgun (WGS) entry which is preliminary data.</text>
</comment>
<dbReference type="Proteomes" id="UP000631300">
    <property type="component" value="Unassembled WGS sequence"/>
</dbReference>
<dbReference type="InterPro" id="IPR037522">
    <property type="entry name" value="HD_GYP_dom"/>
</dbReference>
<accession>A0A918MUC0</accession>
<dbReference type="InterPro" id="IPR003607">
    <property type="entry name" value="HD/PDEase_dom"/>
</dbReference>
<dbReference type="PANTHER" id="PTHR43155">
    <property type="entry name" value="CYCLIC DI-GMP PHOSPHODIESTERASE PA4108-RELATED"/>
    <property type="match status" value="1"/>
</dbReference>
<dbReference type="Pfam" id="PF11871">
    <property type="entry name" value="DUF3391"/>
    <property type="match status" value="1"/>
</dbReference>